<feature type="domain" description="AraC-type arabinose-binding/dimerisation" evidence="2">
    <location>
        <begin position="66"/>
        <end position="141"/>
    </location>
</feature>
<gene>
    <name evidence="3" type="ORF">BK663_11540</name>
</gene>
<evidence type="ECO:0000313" key="3">
    <source>
        <dbReference type="EMBL" id="RON27281.1"/>
    </source>
</evidence>
<keyword evidence="1" id="KW-0238">DNA-binding</keyword>
<dbReference type="Pfam" id="PF02311">
    <property type="entry name" value="AraC_binding"/>
    <property type="match status" value="1"/>
</dbReference>
<proteinExistence type="predicted"/>
<dbReference type="AlphaFoldDB" id="A0A423IPB1"/>
<name>A0A423IPB1_9PSED</name>
<evidence type="ECO:0000256" key="1">
    <source>
        <dbReference type="ARBA" id="ARBA00023125"/>
    </source>
</evidence>
<evidence type="ECO:0000259" key="2">
    <source>
        <dbReference type="Pfam" id="PF02311"/>
    </source>
</evidence>
<evidence type="ECO:0000313" key="4">
    <source>
        <dbReference type="Proteomes" id="UP000284168"/>
    </source>
</evidence>
<dbReference type="GO" id="GO:0003677">
    <property type="term" value="F:DNA binding"/>
    <property type="evidence" value="ECO:0007669"/>
    <property type="project" value="UniProtKB-KW"/>
</dbReference>
<dbReference type="InterPro" id="IPR011051">
    <property type="entry name" value="RmlC_Cupin_sf"/>
</dbReference>
<dbReference type="SUPFAM" id="SSF51182">
    <property type="entry name" value="RmlC-like cupins"/>
    <property type="match status" value="1"/>
</dbReference>
<reference evidence="3 4" key="1">
    <citation type="submission" date="2016-10" db="EMBL/GenBank/DDBJ databases">
        <title>Comparative genome analysis of multiple Pseudomonas spp. focuses on biocontrol and plant growth promoting traits.</title>
        <authorList>
            <person name="Tao X.-Y."/>
            <person name="Taylor C.G."/>
        </authorList>
    </citation>
    <scope>NUCLEOTIDE SEQUENCE [LARGE SCALE GENOMIC DNA]</scope>
    <source>
        <strain evidence="3 4">48C10</strain>
    </source>
</reference>
<accession>A0A423IPB1</accession>
<sequence>MGAGFFGSFPGRIHVQGEGRALIVSQSGYRGTTLLGGPVEDRGRLLYLDGCTNSLLLSPPIDGDPCLNFLHLPAHVSQTPHTHSSLRAGLILSGNGQCETEQGVLPFEEGMVFVIPPGVLHSFQSAEQALRIVIFHPDSDTGPTDTNHTMLNRTLIEGLSAQQLQHLHTQTETRP</sequence>
<dbReference type="Gene3D" id="2.60.120.10">
    <property type="entry name" value="Jelly Rolls"/>
    <property type="match status" value="1"/>
</dbReference>
<organism evidence="3 4">
    <name type="scientific">Pseudomonas lini</name>
    <dbReference type="NCBI Taxonomy" id="163011"/>
    <lineage>
        <taxon>Bacteria</taxon>
        <taxon>Pseudomonadati</taxon>
        <taxon>Pseudomonadota</taxon>
        <taxon>Gammaproteobacteria</taxon>
        <taxon>Pseudomonadales</taxon>
        <taxon>Pseudomonadaceae</taxon>
        <taxon>Pseudomonas</taxon>
    </lineage>
</organism>
<dbReference type="InterPro" id="IPR003313">
    <property type="entry name" value="AraC-bd"/>
</dbReference>
<dbReference type="Proteomes" id="UP000284168">
    <property type="component" value="Unassembled WGS sequence"/>
</dbReference>
<dbReference type="GO" id="GO:0006355">
    <property type="term" value="P:regulation of DNA-templated transcription"/>
    <property type="evidence" value="ECO:0007669"/>
    <property type="project" value="InterPro"/>
</dbReference>
<dbReference type="EMBL" id="MOBN01000024">
    <property type="protein sequence ID" value="RON27281.1"/>
    <property type="molecule type" value="Genomic_DNA"/>
</dbReference>
<protein>
    <recommendedName>
        <fullName evidence="2">AraC-type arabinose-binding/dimerisation domain-containing protein</fullName>
    </recommendedName>
</protein>
<comment type="caution">
    <text evidence="3">The sequence shown here is derived from an EMBL/GenBank/DDBJ whole genome shotgun (WGS) entry which is preliminary data.</text>
</comment>
<dbReference type="InterPro" id="IPR014710">
    <property type="entry name" value="RmlC-like_jellyroll"/>
</dbReference>